<dbReference type="EMBL" id="CP031769">
    <property type="protein sequence ID" value="AXR05208.1"/>
    <property type="molecule type" value="Genomic_DNA"/>
</dbReference>
<keyword evidence="2" id="KW-0378">Hydrolase</keyword>
<protein>
    <submittedName>
        <fullName evidence="2">Alpha/beta fold hydrolase</fullName>
    </submittedName>
</protein>
<name>A0A346NI51_9ALTE</name>
<dbReference type="KEGG" id="salm:D0Y50_01760"/>
<evidence type="ECO:0000259" key="1">
    <source>
        <dbReference type="Pfam" id="PF12146"/>
    </source>
</evidence>
<proteinExistence type="predicted"/>
<dbReference type="InterPro" id="IPR022742">
    <property type="entry name" value="Hydrolase_4"/>
</dbReference>
<dbReference type="InterPro" id="IPR017208">
    <property type="entry name" value="UCP037442_abhydr"/>
</dbReference>
<reference evidence="2 3" key="1">
    <citation type="submission" date="2018-08" db="EMBL/GenBank/DDBJ databases">
        <title>Salinimonas sediminis sp. nov., a piezophilic bacterium isolated from a deep-sea sediment sample from the New Britain Trench.</title>
        <authorList>
            <person name="Cao J."/>
        </authorList>
    </citation>
    <scope>NUCLEOTIDE SEQUENCE [LARGE SCALE GENOMIC DNA]</scope>
    <source>
        <strain evidence="2 3">N102</strain>
    </source>
</reference>
<dbReference type="Proteomes" id="UP000262073">
    <property type="component" value="Chromosome"/>
</dbReference>
<evidence type="ECO:0000313" key="2">
    <source>
        <dbReference type="EMBL" id="AXR05208.1"/>
    </source>
</evidence>
<keyword evidence="3" id="KW-1185">Reference proteome</keyword>
<accession>A0A346NI51</accession>
<dbReference type="RefSeq" id="WP_117315205.1">
    <property type="nucleotide sequence ID" value="NZ_CP031769.1"/>
</dbReference>
<dbReference type="SUPFAM" id="SSF53474">
    <property type="entry name" value="alpha/beta-Hydrolases"/>
    <property type="match status" value="1"/>
</dbReference>
<dbReference type="Gene3D" id="3.40.50.1820">
    <property type="entry name" value="alpha/beta hydrolase"/>
    <property type="match status" value="1"/>
</dbReference>
<sequence>MQEPVTLTCEDGYQLSATLFRPTTPLKGAVLIAPATGIKRQFYAHFATFLTSQGFGVLTFDNRGIGDSLSTSLRRCDASLVSWGQLDMPAALDALGDFFPDQPYFLVGHSAGGQLVGLMPNAHKLAAFINFGSSSGSLRNMRRSYRLKAHFFMNVFIPVSNLLFGHTKSHWVGMGEPLPKGVARQWRDWCNGSGYVKTEFGRDIRDHNYDSLKIPSKWIIASDDNIANEKNLQEMIEVYGGSKSRSCVLYPSAFGLDGIGHMRFFSRHAERLWPLITNFFDEHLHPSPFLV</sequence>
<dbReference type="Pfam" id="PF12146">
    <property type="entry name" value="Hydrolase_4"/>
    <property type="match status" value="1"/>
</dbReference>
<dbReference type="PIRSF" id="PIRSF037442">
    <property type="entry name" value="UCP037442_abhydr"/>
    <property type="match status" value="1"/>
</dbReference>
<dbReference type="AlphaFoldDB" id="A0A346NI51"/>
<gene>
    <name evidence="2" type="ORF">D0Y50_01760</name>
</gene>
<dbReference type="OrthoDB" id="9785076at2"/>
<feature type="domain" description="Serine aminopeptidase S33" evidence="1">
    <location>
        <begin position="26"/>
        <end position="119"/>
    </location>
</feature>
<dbReference type="InterPro" id="IPR029058">
    <property type="entry name" value="AB_hydrolase_fold"/>
</dbReference>
<evidence type="ECO:0000313" key="3">
    <source>
        <dbReference type="Proteomes" id="UP000262073"/>
    </source>
</evidence>
<organism evidence="2 3">
    <name type="scientific">Salinimonas sediminis</name>
    <dbReference type="NCBI Taxonomy" id="2303538"/>
    <lineage>
        <taxon>Bacteria</taxon>
        <taxon>Pseudomonadati</taxon>
        <taxon>Pseudomonadota</taxon>
        <taxon>Gammaproteobacteria</taxon>
        <taxon>Alteromonadales</taxon>
        <taxon>Alteromonadaceae</taxon>
        <taxon>Alteromonas/Salinimonas group</taxon>
        <taxon>Salinimonas</taxon>
    </lineage>
</organism>
<dbReference type="GO" id="GO:0016787">
    <property type="term" value="F:hydrolase activity"/>
    <property type="evidence" value="ECO:0007669"/>
    <property type="project" value="UniProtKB-KW"/>
</dbReference>